<organism evidence="1 2">
    <name type="scientific">Synchytrium endobioticum</name>
    <dbReference type="NCBI Taxonomy" id="286115"/>
    <lineage>
        <taxon>Eukaryota</taxon>
        <taxon>Fungi</taxon>
        <taxon>Fungi incertae sedis</taxon>
        <taxon>Chytridiomycota</taxon>
        <taxon>Chytridiomycota incertae sedis</taxon>
        <taxon>Chytridiomycetes</taxon>
        <taxon>Synchytriales</taxon>
        <taxon>Synchytriaceae</taxon>
        <taxon>Synchytrium</taxon>
    </lineage>
</organism>
<dbReference type="VEuPathDB" id="FungiDB:SeMB42_g00341"/>
<evidence type="ECO:0000313" key="2">
    <source>
        <dbReference type="Proteomes" id="UP000317494"/>
    </source>
</evidence>
<sequence>MGGTTRYGRIPFPMTIDNLENNNPGTRIYCNERSPFMVSGMVNTAWPCRGGPITLCHDEVKFSPWINNVPSAMMKWNSPSGVNNGGNGFMKC</sequence>
<dbReference type="AlphaFoldDB" id="A0A507DS31"/>
<keyword evidence="2" id="KW-1185">Reference proteome</keyword>
<dbReference type="Proteomes" id="UP000317494">
    <property type="component" value="Unassembled WGS sequence"/>
</dbReference>
<evidence type="ECO:0000313" key="1">
    <source>
        <dbReference type="EMBL" id="TPX54271.1"/>
    </source>
</evidence>
<protein>
    <submittedName>
        <fullName evidence="1">Uncharacterized protein</fullName>
    </submittedName>
</protein>
<name>A0A507DS31_9FUNG</name>
<accession>A0A507DS31</accession>
<reference evidence="1 2" key="1">
    <citation type="journal article" date="2019" name="Sci. Rep.">
        <title>Comparative genomics of chytrid fungi reveal insights into the obligate biotrophic and pathogenic lifestyle of Synchytrium endobioticum.</title>
        <authorList>
            <person name="van de Vossenberg B.T.L.H."/>
            <person name="Warris S."/>
            <person name="Nguyen H.D.T."/>
            <person name="van Gent-Pelzer M.P.E."/>
            <person name="Joly D.L."/>
            <person name="van de Geest H.C."/>
            <person name="Bonants P.J.M."/>
            <person name="Smith D.S."/>
            <person name="Levesque C.A."/>
            <person name="van der Lee T.A.J."/>
        </authorList>
    </citation>
    <scope>NUCLEOTIDE SEQUENCE [LARGE SCALE GENOMIC DNA]</scope>
    <source>
        <strain evidence="1 2">MB42</strain>
    </source>
</reference>
<comment type="caution">
    <text evidence="1">The sequence shown here is derived from an EMBL/GenBank/DDBJ whole genome shotgun (WGS) entry which is preliminary data.</text>
</comment>
<proteinExistence type="predicted"/>
<gene>
    <name evidence="1" type="ORF">SeMB42_g00341</name>
</gene>
<dbReference type="EMBL" id="QEAN01000007">
    <property type="protein sequence ID" value="TPX54271.1"/>
    <property type="molecule type" value="Genomic_DNA"/>
</dbReference>